<keyword evidence="1" id="KW-0732">Signal</keyword>
<dbReference type="PANTHER" id="PTHR31137">
    <property type="entry name" value="PROTEIN PSIB-RELATED-RELATED"/>
    <property type="match status" value="1"/>
</dbReference>
<accession>A0ABV4U9E8</accession>
<dbReference type="InterPro" id="IPR011874">
    <property type="entry name" value="Fibro_Slime"/>
</dbReference>
<organism evidence="3 4">
    <name type="scientific">Natronomicrosphaera hydrolytica</name>
    <dbReference type="NCBI Taxonomy" id="3242702"/>
    <lineage>
        <taxon>Bacteria</taxon>
        <taxon>Pseudomonadati</taxon>
        <taxon>Planctomycetota</taxon>
        <taxon>Phycisphaerae</taxon>
        <taxon>Phycisphaerales</taxon>
        <taxon>Phycisphaeraceae</taxon>
        <taxon>Natronomicrosphaera</taxon>
    </lineage>
</organism>
<dbReference type="Proteomes" id="UP001575105">
    <property type="component" value="Unassembled WGS sequence"/>
</dbReference>
<gene>
    <name evidence="3" type="ORF">ACERK3_12750</name>
</gene>
<evidence type="ECO:0000256" key="1">
    <source>
        <dbReference type="SAM" id="SignalP"/>
    </source>
</evidence>
<evidence type="ECO:0000259" key="2">
    <source>
        <dbReference type="PROSITE" id="PS51820"/>
    </source>
</evidence>
<sequence>MRHGLLEMLAMGALAVSPAFADNTMELTGTLRDFQRGDRPGGHPDFETAGAMNRFGHVTGMTTMHLGEDGKPVYNPNRPAKDTIQSAETFAQWYRDVPHVNTSHPYTLTLTEMPDQPGVFSYATNAFFPLDDTGYGNEGLSHNYHFTFELRTEFQYQPGQRFTFIGDDDVWVYINDVKVIDLGGVHQAITGSVLLFDGKAFVEKNDFPTSDLVKSVSSSERHELHQQWHALGLAGNCPIQVGDHYIDLDLRETYTSYTGSGANDPSMSAEFHVTTVLARSDNDLSNVVLEFEDGSHQKHDNLTGNSRLLAGTGPHEGKIIVGCWIKSGSYLSGDGPGYGRRFTAGENATLDMFFAERHTTEANFRIDTSIALESKPISPISPLYD</sequence>
<dbReference type="RefSeq" id="WP_425346081.1">
    <property type="nucleotide sequence ID" value="NZ_JBGUBD010000007.1"/>
</dbReference>
<feature type="chain" id="PRO_5047144502" evidence="1">
    <location>
        <begin position="22"/>
        <end position="385"/>
    </location>
</feature>
<proteinExistence type="predicted"/>
<dbReference type="InterPro" id="IPR051154">
    <property type="entry name" value="Prespore-cell_inducing_factor"/>
</dbReference>
<name>A0ABV4U9E8_9BACT</name>
<keyword evidence="4" id="KW-1185">Reference proteome</keyword>
<dbReference type="NCBIfam" id="TIGR02148">
    <property type="entry name" value="Fibro_Slime"/>
    <property type="match status" value="1"/>
</dbReference>
<evidence type="ECO:0000313" key="3">
    <source>
        <dbReference type="EMBL" id="MFA9479154.1"/>
    </source>
</evidence>
<protein>
    <submittedName>
        <fullName evidence="3">Fibro-slime domain-containing protein</fullName>
    </submittedName>
</protein>
<evidence type="ECO:0000313" key="4">
    <source>
        <dbReference type="Proteomes" id="UP001575105"/>
    </source>
</evidence>
<dbReference type="PROSITE" id="PS51820">
    <property type="entry name" value="PA14"/>
    <property type="match status" value="1"/>
</dbReference>
<dbReference type="EMBL" id="JBGUBD010000007">
    <property type="protein sequence ID" value="MFA9479154.1"/>
    <property type="molecule type" value="Genomic_DNA"/>
</dbReference>
<feature type="signal peptide" evidence="1">
    <location>
        <begin position="1"/>
        <end position="21"/>
    </location>
</feature>
<feature type="domain" description="PA14" evidence="2">
    <location>
        <begin position="101"/>
        <end position="281"/>
    </location>
</feature>
<dbReference type="InterPro" id="IPR037524">
    <property type="entry name" value="PA14/GLEYA"/>
</dbReference>
<comment type="caution">
    <text evidence="3">The sequence shown here is derived from an EMBL/GenBank/DDBJ whole genome shotgun (WGS) entry which is preliminary data.</text>
</comment>
<reference evidence="3 4" key="1">
    <citation type="submission" date="2024-08" db="EMBL/GenBank/DDBJ databases">
        <title>Whole-genome sequencing of halo(alkali)philic microorganisms from hypersaline lakes.</title>
        <authorList>
            <person name="Sorokin D.Y."/>
            <person name="Merkel A.Y."/>
            <person name="Messina E."/>
            <person name="Yakimov M."/>
        </authorList>
    </citation>
    <scope>NUCLEOTIDE SEQUENCE [LARGE SCALE GENOMIC DNA]</scope>
    <source>
        <strain evidence="3 4">AB-hyl4</strain>
    </source>
</reference>